<dbReference type="EMBL" id="SEWF01000004">
    <property type="protein sequence ID" value="RYU97008.1"/>
    <property type="molecule type" value="Genomic_DNA"/>
</dbReference>
<evidence type="ECO:0000313" key="2">
    <source>
        <dbReference type="Proteomes" id="UP000293162"/>
    </source>
</evidence>
<accession>A0A4Q5M3V1</accession>
<keyword evidence="2" id="KW-1185">Reference proteome</keyword>
<dbReference type="InterPro" id="IPR025455">
    <property type="entry name" value="DUF4276"/>
</dbReference>
<comment type="caution">
    <text evidence="1">The sequence shown here is derived from an EMBL/GenBank/DDBJ whole genome shotgun (WGS) entry which is preliminary data.</text>
</comment>
<protein>
    <submittedName>
        <fullName evidence="1">DUF4276 family protein</fullName>
    </submittedName>
</protein>
<dbReference type="OrthoDB" id="9801478at2"/>
<organism evidence="1 2">
    <name type="scientific">Emticicia agri</name>
    <dbReference type="NCBI Taxonomy" id="2492393"/>
    <lineage>
        <taxon>Bacteria</taxon>
        <taxon>Pseudomonadati</taxon>
        <taxon>Bacteroidota</taxon>
        <taxon>Cytophagia</taxon>
        <taxon>Cytophagales</taxon>
        <taxon>Leadbetterellaceae</taxon>
        <taxon>Emticicia</taxon>
    </lineage>
</organism>
<dbReference type="RefSeq" id="WP_130019584.1">
    <property type="nucleotide sequence ID" value="NZ_SEWF01000004.1"/>
</dbReference>
<sequence length="218" mass="25789">MKRIIIICEGETEQTFCNRVLQPYFQERNIHIQAALIKRSKGGIVSWPILKKEIEIYLKSDIFAIVTTFIDYYGLFTKLSFPEWKTTEKIADPNARMDSLESNIKKDIHIDLNDRFIPYIQLHEFEGLLFNDIHIIYEQIPIEDIVNKKELERTFKDYDNPEMINTNRETSPSHRLARIIKGYDKVVYGDILSEAIGLHRIRNKAPRFNEWISKLENI</sequence>
<dbReference type="Pfam" id="PF14103">
    <property type="entry name" value="DUF4276"/>
    <property type="match status" value="1"/>
</dbReference>
<name>A0A4Q5M3V1_9BACT</name>
<gene>
    <name evidence="1" type="ORF">EWM59_03610</name>
</gene>
<proteinExistence type="predicted"/>
<reference evidence="1 2" key="1">
    <citation type="submission" date="2019-02" db="EMBL/GenBank/DDBJ databases">
        <title>Bacterial novel species Emticicia sp. 17J42-9 isolated from soil.</title>
        <authorList>
            <person name="Jung H.-Y."/>
        </authorList>
    </citation>
    <scope>NUCLEOTIDE SEQUENCE [LARGE SCALE GENOMIC DNA]</scope>
    <source>
        <strain evidence="1 2">17J42-9</strain>
    </source>
</reference>
<dbReference type="Proteomes" id="UP000293162">
    <property type="component" value="Unassembled WGS sequence"/>
</dbReference>
<dbReference type="AlphaFoldDB" id="A0A4Q5M3V1"/>
<evidence type="ECO:0000313" key="1">
    <source>
        <dbReference type="EMBL" id="RYU97008.1"/>
    </source>
</evidence>